<dbReference type="PROSITE" id="PS50011">
    <property type="entry name" value="PROTEIN_KINASE_DOM"/>
    <property type="match status" value="1"/>
</dbReference>
<dbReference type="STRING" id="914234.M2REN5"/>
<feature type="non-terminal residue" evidence="7">
    <location>
        <position position="432"/>
    </location>
</feature>
<dbReference type="PROSITE" id="PS00107">
    <property type="entry name" value="PROTEIN_KINASE_ATP"/>
    <property type="match status" value="1"/>
</dbReference>
<dbReference type="InterPro" id="IPR051681">
    <property type="entry name" value="Ser/Thr_Kinases-Pseudokinases"/>
</dbReference>
<protein>
    <recommendedName>
        <fullName evidence="6">Protein kinase domain-containing protein</fullName>
    </recommendedName>
</protein>
<name>M2REN5_CERS8</name>
<dbReference type="AlphaFoldDB" id="M2REN5"/>
<sequence length="432" mass="48909">MDLAIRGAIEAVSSLHPALSVLTTAWEFYATVKYSKAKCRSLIMRAQRVLYEVSEAMRENRCESSVSNLRRLESNLEFVRNTMIVQASMPFLKSLLRLDDINATLEEGHQNLTDCLVAFQIRSHVNIEKHIEEYESARREDAHELKQLCGQLVQNEKKLLLHLNIRDEDVPEAMLAMQRELTQSNLLSDQRTLIETGLVALQHSTRYEPPKETPTWAITYYDVDVDPGSELGGGGFGIVTKAQWRGLQVAVKRMKTNNTKALVREVETWIRLRHDHIVPCYGASVSADPPFIVLRYMQHGHLLQYLQAHPEANRVQLIFEVSLGLRHLHGERIVHGDIKGVNILVDDAGKACITDFGLAFKVESVRNDDPPKRAAGTLRYMAPELIQTGRLTYATDVYAFGMLIYETFAGCQPFAMELKKDVLSGKLVLERP</sequence>
<dbReference type="OrthoDB" id="2802511at2759"/>
<dbReference type="Proteomes" id="UP000016930">
    <property type="component" value="Unassembled WGS sequence"/>
</dbReference>
<keyword evidence="2 4" id="KW-0547">Nucleotide-binding</keyword>
<dbReference type="GO" id="GO:0007166">
    <property type="term" value="P:cell surface receptor signaling pathway"/>
    <property type="evidence" value="ECO:0007669"/>
    <property type="project" value="InterPro"/>
</dbReference>
<evidence type="ECO:0000259" key="6">
    <source>
        <dbReference type="PROSITE" id="PS50011"/>
    </source>
</evidence>
<evidence type="ECO:0000256" key="5">
    <source>
        <dbReference type="RuleBase" id="RU000304"/>
    </source>
</evidence>
<dbReference type="InterPro" id="IPR011009">
    <property type="entry name" value="Kinase-like_dom_sf"/>
</dbReference>
<dbReference type="InterPro" id="IPR017441">
    <property type="entry name" value="Protein_kinase_ATP_BS"/>
</dbReference>
<keyword evidence="1 5" id="KW-0418">Kinase</keyword>
<evidence type="ECO:0000256" key="3">
    <source>
        <dbReference type="ARBA" id="ARBA00022840"/>
    </source>
</evidence>
<feature type="domain" description="Protein kinase" evidence="6">
    <location>
        <begin position="225"/>
        <end position="432"/>
    </location>
</feature>
<reference evidence="7 8" key="1">
    <citation type="journal article" date="2012" name="Proc. Natl. Acad. Sci. U.S.A.">
        <title>Comparative genomics of Ceriporiopsis subvermispora and Phanerochaete chrysosporium provide insight into selective ligninolysis.</title>
        <authorList>
            <person name="Fernandez-Fueyo E."/>
            <person name="Ruiz-Duenas F.J."/>
            <person name="Ferreira P."/>
            <person name="Floudas D."/>
            <person name="Hibbett D.S."/>
            <person name="Canessa P."/>
            <person name="Larrondo L.F."/>
            <person name="James T.Y."/>
            <person name="Seelenfreund D."/>
            <person name="Lobos S."/>
            <person name="Polanco R."/>
            <person name="Tello M."/>
            <person name="Honda Y."/>
            <person name="Watanabe T."/>
            <person name="Watanabe T."/>
            <person name="Ryu J.S."/>
            <person name="Kubicek C.P."/>
            <person name="Schmoll M."/>
            <person name="Gaskell J."/>
            <person name="Hammel K.E."/>
            <person name="St John F.J."/>
            <person name="Vanden Wymelenberg A."/>
            <person name="Sabat G."/>
            <person name="Splinter BonDurant S."/>
            <person name="Syed K."/>
            <person name="Yadav J.S."/>
            <person name="Doddapaneni H."/>
            <person name="Subramanian V."/>
            <person name="Lavin J.L."/>
            <person name="Oguiza J.A."/>
            <person name="Perez G."/>
            <person name="Pisabarro A.G."/>
            <person name="Ramirez L."/>
            <person name="Santoyo F."/>
            <person name="Master E."/>
            <person name="Coutinho P.M."/>
            <person name="Henrissat B."/>
            <person name="Lombard V."/>
            <person name="Magnuson J.K."/>
            <person name="Kuees U."/>
            <person name="Hori C."/>
            <person name="Igarashi K."/>
            <person name="Samejima M."/>
            <person name="Held B.W."/>
            <person name="Barry K.W."/>
            <person name="LaButti K.M."/>
            <person name="Lapidus A."/>
            <person name="Lindquist E.A."/>
            <person name="Lucas S.M."/>
            <person name="Riley R."/>
            <person name="Salamov A.A."/>
            <person name="Hoffmeister D."/>
            <person name="Schwenk D."/>
            <person name="Hadar Y."/>
            <person name="Yarden O."/>
            <person name="de Vries R.P."/>
            <person name="Wiebenga A."/>
            <person name="Stenlid J."/>
            <person name="Eastwood D."/>
            <person name="Grigoriev I.V."/>
            <person name="Berka R.M."/>
            <person name="Blanchette R.A."/>
            <person name="Kersten P."/>
            <person name="Martinez A.T."/>
            <person name="Vicuna R."/>
            <person name="Cullen D."/>
        </authorList>
    </citation>
    <scope>NUCLEOTIDE SEQUENCE [LARGE SCALE GENOMIC DNA]</scope>
    <source>
        <strain evidence="7 8">B</strain>
    </source>
</reference>
<dbReference type="HOGENOM" id="CLU_000288_7_38_1"/>
<keyword evidence="3 4" id="KW-0067">ATP-binding</keyword>
<dbReference type="InterPro" id="IPR008271">
    <property type="entry name" value="Ser/Thr_kinase_AS"/>
</dbReference>
<feature type="binding site" evidence="4">
    <location>
        <position position="252"/>
    </location>
    <ligand>
        <name>ATP</name>
        <dbReference type="ChEBI" id="CHEBI:30616"/>
    </ligand>
</feature>
<dbReference type="InterPro" id="IPR036537">
    <property type="entry name" value="Adaptor_Cbl_N_dom_sf"/>
</dbReference>
<evidence type="ECO:0000256" key="2">
    <source>
        <dbReference type="ARBA" id="ARBA00022741"/>
    </source>
</evidence>
<dbReference type="PROSITE" id="PS00108">
    <property type="entry name" value="PROTEIN_KINASE_ST"/>
    <property type="match status" value="1"/>
</dbReference>
<dbReference type="Gene3D" id="1.10.510.10">
    <property type="entry name" value="Transferase(Phosphotransferase) domain 1"/>
    <property type="match status" value="1"/>
</dbReference>
<dbReference type="GO" id="GO:0005524">
    <property type="term" value="F:ATP binding"/>
    <property type="evidence" value="ECO:0007669"/>
    <property type="project" value="UniProtKB-UniRule"/>
</dbReference>
<dbReference type="Gene3D" id="1.20.930.20">
    <property type="entry name" value="Adaptor protein Cbl, N-terminal domain"/>
    <property type="match status" value="1"/>
</dbReference>
<evidence type="ECO:0000313" key="7">
    <source>
        <dbReference type="EMBL" id="EMD36907.1"/>
    </source>
</evidence>
<dbReference type="SUPFAM" id="SSF56112">
    <property type="entry name" value="Protein kinase-like (PK-like)"/>
    <property type="match status" value="1"/>
</dbReference>
<dbReference type="EMBL" id="KB445797">
    <property type="protein sequence ID" value="EMD36907.1"/>
    <property type="molecule type" value="Genomic_DNA"/>
</dbReference>
<keyword evidence="1 5" id="KW-0808">Transferase</keyword>
<dbReference type="InterPro" id="IPR059179">
    <property type="entry name" value="MLKL-like_MCAfunc"/>
</dbReference>
<evidence type="ECO:0000256" key="1">
    <source>
        <dbReference type="ARBA" id="ARBA00022527"/>
    </source>
</evidence>
<gene>
    <name evidence="7" type="ORF">CERSUDRAFT_83935</name>
</gene>
<dbReference type="InterPro" id="IPR000719">
    <property type="entry name" value="Prot_kinase_dom"/>
</dbReference>
<comment type="similarity">
    <text evidence="5">Belongs to the protein kinase superfamily.</text>
</comment>
<dbReference type="SMART" id="SM00220">
    <property type="entry name" value="S_TKc"/>
    <property type="match status" value="1"/>
</dbReference>
<evidence type="ECO:0000256" key="4">
    <source>
        <dbReference type="PROSITE-ProRule" id="PRU10141"/>
    </source>
</evidence>
<keyword evidence="1 5" id="KW-0723">Serine/threonine-protein kinase</keyword>
<keyword evidence="8" id="KW-1185">Reference proteome</keyword>
<dbReference type="PANTHER" id="PTHR44329">
    <property type="entry name" value="SERINE/THREONINE-PROTEIN KINASE TNNI3K-RELATED"/>
    <property type="match status" value="1"/>
</dbReference>
<organism evidence="7 8">
    <name type="scientific">Ceriporiopsis subvermispora (strain B)</name>
    <name type="common">White-rot fungus</name>
    <name type="synonym">Gelatoporia subvermispora</name>
    <dbReference type="NCBI Taxonomy" id="914234"/>
    <lineage>
        <taxon>Eukaryota</taxon>
        <taxon>Fungi</taxon>
        <taxon>Dikarya</taxon>
        <taxon>Basidiomycota</taxon>
        <taxon>Agaricomycotina</taxon>
        <taxon>Agaricomycetes</taxon>
        <taxon>Polyporales</taxon>
        <taxon>Gelatoporiaceae</taxon>
        <taxon>Gelatoporia</taxon>
    </lineage>
</organism>
<dbReference type="CDD" id="cd21037">
    <property type="entry name" value="MLKL_NTD"/>
    <property type="match status" value="1"/>
</dbReference>
<accession>M2REN5</accession>
<proteinExistence type="inferred from homology"/>
<dbReference type="InterPro" id="IPR001245">
    <property type="entry name" value="Ser-Thr/Tyr_kinase_cat_dom"/>
</dbReference>
<evidence type="ECO:0000313" key="8">
    <source>
        <dbReference type="Proteomes" id="UP000016930"/>
    </source>
</evidence>
<dbReference type="GO" id="GO:0004674">
    <property type="term" value="F:protein serine/threonine kinase activity"/>
    <property type="evidence" value="ECO:0007669"/>
    <property type="project" value="UniProtKB-KW"/>
</dbReference>
<dbReference type="Pfam" id="PF07714">
    <property type="entry name" value="PK_Tyr_Ser-Thr"/>
    <property type="match status" value="1"/>
</dbReference>